<dbReference type="GO" id="GO:0005886">
    <property type="term" value="C:plasma membrane"/>
    <property type="evidence" value="ECO:0007669"/>
    <property type="project" value="UniProtKB-SubCell"/>
</dbReference>
<dbReference type="EMBL" id="AP019308">
    <property type="protein sequence ID" value="BBH23669.1"/>
    <property type="molecule type" value="Genomic_DNA"/>
</dbReference>
<evidence type="ECO:0000256" key="2">
    <source>
        <dbReference type="ARBA" id="ARBA00022448"/>
    </source>
</evidence>
<organism evidence="8 9">
    <name type="scientific">Paenibacillus baekrokdamisoli</name>
    <dbReference type="NCBI Taxonomy" id="1712516"/>
    <lineage>
        <taxon>Bacteria</taxon>
        <taxon>Bacillati</taxon>
        <taxon>Bacillota</taxon>
        <taxon>Bacilli</taxon>
        <taxon>Bacillales</taxon>
        <taxon>Paenibacillaceae</taxon>
        <taxon>Paenibacillus</taxon>
    </lineage>
</organism>
<feature type="transmembrane region" description="Helical" evidence="7">
    <location>
        <begin position="282"/>
        <end position="302"/>
    </location>
</feature>
<comment type="subcellular location">
    <subcellularLocation>
        <location evidence="1 7">Cell membrane</location>
        <topology evidence="1 7">Multi-pass membrane protein</topology>
    </subcellularLocation>
</comment>
<sequence>MNLNIKNKMAFKEMLAAYLLIAPALVLFLVIGLFTIIFSLGLSFFHMLQGSQVQNAKFAGLDNFKDFLFGGAPVLSEMFRNAIIHNFLIALSMVVFVIPIALILAVLLQQIKRGTKFLRTVFLLPMVTSSVAIYYVWTGIYDPEGSINKLLLAMGIDHFAQLNGWLGELNTALPSIIFMIVWGAVPGTMVLYFAGLQTVDNLLYEAADIDGASAFQKMIHITWPVLKPITVIAVILNINGALQVFEQIWIMTKGGPAGSTQVVNVLIYQEAFVSGDMGRANAMGWTMFLLTFVMSLLSMRAFREKT</sequence>
<dbReference type="Proteomes" id="UP000275368">
    <property type="component" value="Chromosome"/>
</dbReference>
<dbReference type="CDD" id="cd06261">
    <property type="entry name" value="TM_PBP2"/>
    <property type="match status" value="1"/>
</dbReference>
<keyword evidence="4 7" id="KW-0812">Transmembrane</keyword>
<evidence type="ECO:0000256" key="6">
    <source>
        <dbReference type="ARBA" id="ARBA00023136"/>
    </source>
</evidence>
<accession>A0A3G9JKW4</accession>
<feature type="transmembrane region" description="Helical" evidence="7">
    <location>
        <begin position="15"/>
        <end position="45"/>
    </location>
</feature>
<dbReference type="GO" id="GO:0055085">
    <property type="term" value="P:transmembrane transport"/>
    <property type="evidence" value="ECO:0007669"/>
    <property type="project" value="InterPro"/>
</dbReference>
<keyword evidence="5 7" id="KW-1133">Transmembrane helix</keyword>
<proteinExistence type="inferred from homology"/>
<evidence type="ECO:0000256" key="4">
    <source>
        <dbReference type="ARBA" id="ARBA00022692"/>
    </source>
</evidence>
<reference evidence="8 9" key="1">
    <citation type="submission" date="2018-11" db="EMBL/GenBank/DDBJ databases">
        <title>Complete genome sequence of Paenibacillus baekrokdamisoli strain KCTC 33723.</title>
        <authorList>
            <person name="Kang S.W."/>
            <person name="Lee K.C."/>
            <person name="Kim K.K."/>
            <person name="Kim J.S."/>
            <person name="Kim D.S."/>
            <person name="Ko S.H."/>
            <person name="Yang S.H."/>
            <person name="Lee J.S."/>
        </authorList>
    </citation>
    <scope>NUCLEOTIDE SEQUENCE [LARGE SCALE GENOMIC DNA]</scope>
    <source>
        <strain evidence="8 9">KCTC 33723</strain>
    </source>
</reference>
<comment type="similarity">
    <text evidence="7">Belongs to the binding-protein-dependent transport system permease family.</text>
</comment>
<keyword evidence="9" id="KW-1185">Reference proteome</keyword>
<gene>
    <name evidence="8" type="ORF">Back11_50140</name>
</gene>
<feature type="transmembrane region" description="Helical" evidence="7">
    <location>
        <begin position="172"/>
        <end position="194"/>
    </location>
</feature>
<feature type="transmembrane region" description="Helical" evidence="7">
    <location>
        <begin position="83"/>
        <end position="108"/>
    </location>
</feature>
<dbReference type="Gene3D" id="1.10.3720.10">
    <property type="entry name" value="MetI-like"/>
    <property type="match status" value="1"/>
</dbReference>
<dbReference type="PROSITE" id="PS50928">
    <property type="entry name" value="ABC_TM1"/>
    <property type="match status" value="1"/>
</dbReference>
<dbReference type="OrthoDB" id="9804439at2"/>
<dbReference type="InterPro" id="IPR035906">
    <property type="entry name" value="MetI-like_sf"/>
</dbReference>
<dbReference type="AlphaFoldDB" id="A0A3G9JKW4"/>
<evidence type="ECO:0000313" key="8">
    <source>
        <dbReference type="EMBL" id="BBH23669.1"/>
    </source>
</evidence>
<dbReference type="KEGG" id="pbk:Back11_50140"/>
<keyword evidence="6 7" id="KW-0472">Membrane</keyword>
<evidence type="ECO:0000256" key="7">
    <source>
        <dbReference type="RuleBase" id="RU363032"/>
    </source>
</evidence>
<protein>
    <submittedName>
        <fullName evidence="8">Sugar ABC transporter permease</fullName>
    </submittedName>
</protein>
<evidence type="ECO:0000256" key="5">
    <source>
        <dbReference type="ARBA" id="ARBA00022989"/>
    </source>
</evidence>
<keyword evidence="3" id="KW-1003">Cell membrane</keyword>
<dbReference type="RefSeq" id="WP_125663354.1">
    <property type="nucleotide sequence ID" value="NZ_AP019308.1"/>
</dbReference>
<evidence type="ECO:0000256" key="3">
    <source>
        <dbReference type="ARBA" id="ARBA00022475"/>
    </source>
</evidence>
<feature type="transmembrane region" description="Helical" evidence="7">
    <location>
        <begin position="120"/>
        <end position="137"/>
    </location>
</feature>
<dbReference type="InterPro" id="IPR051393">
    <property type="entry name" value="ABC_transporter_permease"/>
</dbReference>
<dbReference type="PANTHER" id="PTHR30193">
    <property type="entry name" value="ABC TRANSPORTER PERMEASE PROTEIN"/>
    <property type="match status" value="1"/>
</dbReference>
<dbReference type="SUPFAM" id="SSF161098">
    <property type="entry name" value="MetI-like"/>
    <property type="match status" value="1"/>
</dbReference>
<name>A0A3G9JKW4_9BACL</name>
<dbReference type="InterPro" id="IPR000515">
    <property type="entry name" value="MetI-like"/>
</dbReference>
<evidence type="ECO:0000256" key="1">
    <source>
        <dbReference type="ARBA" id="ARBA00004651"/>
    </source>
</evidence>
<dbReference type="PANTHER" id="PTHR30193:SF37">
    <property type="entry name" value="INNER MEMBRANE ABC TRANSPORTER PERMEASE PROTEIN YCJO"/>
    <property type="match status" value="1"/>
</dbReference>
<feature type="transmembrane region" description="Helical" evidence="7">
    <location>
        <begin position="225"/>
        <end position="245"/>
    </location>
</feature>
<keyword evidence="2 7" id="KW-0813">Transport</keyword>
<evidence type="ECO:0000313" key="9">
    <source>
        <dbReference type="Proteomes" id="UP000275368"/>
    </source>
</evidence>
<dbReference type="Pfam" id="PF00528">
    <property type="entry name" value="BPD_transp_1"/>
    <property type="match status" value="1"/>
</dbReference>